<feature type="transmembrane region" description="Helical" evidence="1">
    <location>
        <begin position="7"/>
        <end position="26"/>
    </location>
</feature>
<dbReference type="AlphaFoldDB" id="A0A5C8HTZ8"/>
<dbReference type="EMBL" id="VRSV01000002">
    <property type="protein sequence ID" value="TXK09407.1"/>
    <property type="molecule type" value="Genomic_DNA"/>
</dbReference>
<dbReference type="Proteomes" id="UP000321034">
    <property type="component" value="Unassembled WGS sequence"/>
</dbReference>
<accession>A0A5C8HTZ8</accession>
<protein>
    <recommendedName>
        <fullName evidence="4">ECF transporter S component</fullName>
    </recommendedName>
</protein>
<keyword evidence="3" id="KW-1185">Reference proteome</keyword>
<evidence type="ECO:0000313" key="2">
    <source>
        <dbReference type="EMBL" id="TXK09407.1"/>
    </source>
</evidence>
<comment type="caution">
    <text evidence="2">The sequence shown here is derived from an EMBL/GenBank/DDBJ whole genome shotgun (WGS) entry which is preliminary data.</text>
</comment>
<name>A0A5C8HTZ8_9MICO</name>
<evidence type="ECO:0008006" key="4">
    <source>
        <dbReference type="Google" id="ProtNLM"/>
    </source>
</evidence>
<dbReference type="Pfam" id="PF09819">
    <property type="entry name" value="ABC_cobalt"/>
    <property type="match status" value="1"/>
</dbReference>
<keyword evidence="1" id="KW-0812">Transmembrane</keyword>
<dbReference type="RefSeq" id="WP_147894624.1">
    <property type="nucleotide sequence ID" value="NZ_BAAANR010000001.1"/>
</dbReference>
<organism evidence="2 3">
    <name type="scientific">Microbacterium hatanonis</name>
    <dbReference type="NCBI Taxonomy" id="404366"/>
    <lineage>
        <taxon>Bacteria</taxon>
        <taxon>Bacillati</taxon>
        <taxon>Actinomycetota</taxon>
        <taxon>Actinomycetes</taxon>
        <taxon>Micrococcales</taxon>
        <taxon>Microbacteriaceae</taxon>
        <taxon>Microbacterium</taxon>
    </lineage>
</organism>
<keyword evidence="1" id="KW-0472">Membrane</keyword>
<evidence type="ECO:0000256" key="1">
    <source>
        <dbReference type="SAM" id="Phobius"/>
    </source>
</evidence>
<feature type="transmembrane region" description="Helical" evidence="1">
    <location>
        <begin position="145"/>
        <end position="165"/>
    </location>
</feature>
<gene>
    <name evidence="2" type="ORF">FVP77_10735</name>
</gene>
<keyword evidence="1" id="KW-1133">Transmembrane helix</keyword>
<dbReference type="OrthoDB" id="5115961at2"/>
<reference evidence="2 3" key="1">
    <citation type="submission" date="2019-08" db="EMBL/GenBank/DDBJ databases">
        <authorList>
            <person name="Dong K."/>
        </authorList>
    </citation>
    <scope>NUCLEOTIDE SEQUENCE [LARGE SCALE GENOMIC DNA]</scope>
    <source>
        <strain evidence="2 3">JCM14558</strain>
    </source>
</reference>
<proteinExistence type="predicted"/>
<dbReference type="InterPro" id="IPR017195">
    <property type="entry name" value="ABC_thiamin-permease_prd"/>
</dbReference>
<feature type="transmembrane region" description="Helical" evidence="1">
    <location>
        <begin position="63"/>
        <end position="85"/>
    </location>
</feature>
<sequence length="185" mass="19937">MSRVSTAYLLTCAAIGVAGGILLLGANWVSTALFATVPFISVILIGLWLLPAVVGMRLLERPLAALLVGLISGLVLVPFSGYGFGSVATNLWYAAFVELPFLLVLYRFWSRWQYFAGAVVVGAVYPVLASATFDLFSFPWWGQSLFFVLTLVSSIGGVALGIAIADRLRRTGVARIARRRPPVRA</sequence>
<feature type="transmembrane region" description="Helical" evidence="1">
    <location>
        <begin position="91"/>
        <end position="109"/>
    </location>
</feature>
<feature type="transmembrane region" description="Helical" evidence="1">
    <location>
        <begin position="114"/>
        <end position="133"/>
    </location>
</feature>
<evidence type="ECO:0000313" key="3">
    <source>
        <dbReference type="Proteomes" id="UP000321034"/>
    </source>
</evidence>
<feature type="transmembrane region" description="Helical" evidence="1">
    <location>
        <begin position="32"/>
        <end position="51"/>
    </location>
</feature>